<dbReference type="EMBL" id="JBHTIT010000001">
    <property type="protein sequence ID" value="MFD0949994.1"/>
    <property type="molecule type" value="Genomic_DNA"/>
</dbReference>
<dbReference type="PANTHER" id="PTHR22726">
    <property type="entry name" value="METALLOENDOPEPTIDASE OMA1"/>
    <property type="match status" value="1"/>
</dbReference>
<keyword evidence="4 6" id="KW-0862">Zinc</keyword>
<keyword evidence="2" id="KW-0479">Metal-binding</keyword>
<keyword evidence="10" id="KW-1185">Reference proteome</keyword>
<evidence type="ECO:0000256" key="5">
    <source>
        <dbReference type="ARBA" id="ARBA00023049"/>
    </source>
</evidence>
<feature type="signal peptide" evidence="7">
    <location>
        <begin position="1"/>
        <end position="21"/>
    </location>
</feature>
<evidence type="ECO:0000256" key="2">
    <source>
        <dbReference type="ARBA" id="ARBA00022723"/>
    </source>
</evidence>
<keyword evidence="7" id="KW-0732">Signal</keyword>
<evidence type="ECO:0000313" key="10">
    <source>
        <dbReference type="Proteomes" id="UP001597044"/>
    </source>
</evidence>
<dbReference type="CDD" id="cd07331">
    <property type="entry name" value="M48C_Oma1_like"/>
    <property type="match status" value="1"/>
</dbReference>
<gene>
    <name evidence="9" type="ORF">ACFQ0F_06265</name>
</gene>
<dbReference type="RefSeq" id="WP_340675064.1">
    <property type="nucleotide sequence ID" value="NZ_JBHTIT010000001.1"/>
</dbReference>
<comment type="cofactor">
    <cofactor evidence="6">
        <name>Zn(2+)</name>
        <dbReference type="ChEBI" id="CHEBI:29105"/>
    </cofactor>
    <text evidence="6">Binds 1 zinc ion per subunit.</text>
</comment>
<evidence type="ECO:0000256" key="4">
    <source>
        <dbReference type="ARBA" id="ARBA00022833"/>
    </source>
</evidence>
<dbReference type="PANTHER" id="PTHR22726:SF1">
    <property type="entry name" value="METALLOENDOPEPTIDASE OMA1, MITOCHONDRIAL"/>
    <property type="match status" value="1"/>
</dbReference>
<evidence type="ECO:0000313" key="9">
    <source>
        <dbReference type="EMBL" id="MFD0949994.1"/>
    </source>
</evidence>
<evidence type="ECO:0000256" key="6">
    <source>
        <dbReference type="RuleBase" id="RU003983"/>
    </source>
</evidence>
<evidence type="ECO:0000256" key="3">
    <source>
        <dbReference type="ARBA" id="ARBA00022801"/>
    </source>
</evidence>
<keyword evidence="1 6" id="KW-0645">Protease</keyword>
<name>A0ABW3HFJ1_9GAMM</name>
<keyword evidence="5 6" id="KW-0482">Metalloprotease</keyword>
<evidence type="ECO:0000256" key="7">
    <source>
        <dbReference type="SAM" id="SignalP"/>
    </source>
</evidence>
<proteinExistence type="inferred from homology"/>
<evidence type="ECO:0000259" key="8">
    <source>
        <dbReference type="Pfam" id="PF01435"/>
    </source>
</evidence>
<dbReference type="InterPro" id="IPR051156">
    <property type="entry name" value="Mito/Outer_Membr_Metalloprot"/>
</dbReference>
<protein>
    <submittedName>
        <fullName evidence="9">M48 family metallopeptidase</fullName>
    </submittedName>
</protein>
<dbReference type="PROSITE" id="PS51257">
    <property type="entry name" value="PROKAR_LIPOPROTEIN"/>
    <property type="match status" value="1"/>
</dbReference>
<dbReference type="InterPro" id="IPR001915">
    <property type="entry name" value="Peptidase_M48"/>
</dbReference>
<accession>A0ABW3HFJ1</accession>
<reference evidence="10" key="1">
    <citation type="journal article" date="2019" name="Int. J. Syst. Evol. Microbiol.">
        <title>The Global Catalogue of Microorganisms (GCM) 10K type strain sequencing project: providing services to taxonomists for standard genome sequencing and annotation.</title>
        <authorList>
            <consortium name="The Broad Institute Genomics Platform"/>
            <consortium name="The Broad Institute Genome Sequencing Center for Infectious Disease"/>
            <person name="Wu L."/>
            <person name="Ma J."/>
        </authorList>
    </citation>
    <scope>NUCLEOTIDE SEQUENCE [LARGE SCALE GENOMIC DNA]</scope>
    <source>
        <strain evidence="10">CCUG 63419</strain>
    </source>
</reference>
<keyword evidence="3 6" id="KW-0378">Hydrolase</keyword>
<feature type="domain" description="Peptidase M48" evidence="8">
    <location>
        <begin position="76"/>
        <end position="257"/>
    </location>
</feature>
<dbReference type="Pfam" id="PF01435">
    <property type="entry name" value="Peptidase_M48"/>
    <property type="match status" value="1"/>
</dbReference>
<evidence type="ECO:0000256" key="1">
    <source>
        <dbReference type="ARBA" id="ARBA00022670"/>
    </source>
</evidence>
<sequence>MNVKHLAKASGLALILALGLAACTTTTQQGATGVSRQQLLLVSSSEVEAMAAQSYQEELTKATSKRALNTDKANLERIRQIADRLIPQVGTFRSDALAWRWEVNLETRDELNAYCAPGGKIMFFTGIINKLKLTDDEIAAIMGHEIAHALREHGRERVSQAYAQNAGLSLVGALTGMSQGTSTLLQQAAQIGLTLPNGRGQESEADIIGLELLARAGYNPNASVTLWQKMAAATGNSSGSFLSTHPGNAQRINDLQAAIPKVMPLYQQARRSPAPSRAIVPRT</sequence>
<comment type="caution">
    <text evidence="9">The sequence shown here is derived from an EMBL/GenBank/DDBJ whole genome shotgun (WGS) entry which is preliminary data.</text>
</comment>
<dbReference type="Proteomes" id="UP001597044">
    <property type="component" value="Unassembled WGS sequence"/>
</dbReference>
<dbReference type="Gene3D" id="3.30.2010.10">
    <property type="entry name" value="Metalloproteases ('zincins'), catalytic domain"/>
    <property type="match status" value="1"/>
</dbReference>
<feature type="chain" id="PRO_5046400580" evidence="7">
    <location>
        <begin position="22"/>
        <end position="283"/>
    </location>
</feature>
<comment type="similarity">
    <text evidence="6">Belongs to the peptidase M48 family.</text>
</comment>
<organism evidence="9 10">
    <name type="scientific">Paraperlucidibaca wandonensis</name>
    <dbReference type="NCBI Taxonomy" id="1268273"/>
    <lineage>
        <taxon>Bacteria</taxon>
        <taxon>Pseudomonadati</taxon>
        <taxon>Pseudomonadota</taxon>
        <taxon>Gammaproteobacteria</taxon>
        <taxon>Moraxellales</taxon>
        <taxon>Moraxellaceae</taxon>
        <taxon>Paraperlucidibaca</taxon>
    </lineage>
</organism>